<organism evidence="1 2">
    <name type="scientific">Drosophila rhopaloa</name>
    <name type="common">Fruit fly</name>
    <dbReference type="NCBI Taxonomy" id="1041015"/>
    <lineage>
        <taxon>Eukaryota</taxon>
        <taxon>Metazoa</taxon>
        <taxon>Ecdysozoa</taxon>
        <taxon>Arthropoda</taxon>
        <taxon>Hexapoda</taxon>
        <taxon>Insecta</taxon>
        <taxon>Pterygota</taxon>
        <taxon>Neoptera</taxon>
        <taxon>Endopterygota</taxon>
        <taxon>Diptera</taxon>
        <taxon>Brachycera</taxon>
        <taxon>Muscomorpha</taxon>
        <taxon>Ephydroidea</taxon>
        <taxon>Drosophilidae</taxon>
        <taxon>Drosophila</taxon>
        <taxon>Sophophora</taxon>
    </lineage>
</organism>
<evidence type="ECO:0008006" key="3">
    <source>
        <dbReference type="Google" id="ProtNLM"/>
    </source>
</evidence>
<reference evidence="1" key="2">
    <citation type="submission" date="2025-05" db="UniProtKB">
        <authorList>
            <consortium name="EnsemblMetazoa"/>
        </authorList>
    </citation>
    <scope>IDENTIFICATION</scope>
</reference>
<dbReference type="InterPro" id="IPR016024">
    <property type="entry name" value="ARM-type_fold"/>
</dbReference>
<dbReference type="Proteomes" id="UP001652680">
    <property type="component" value="Unassembled WGS sequence"/>
</dbReference>
<name>A0ABM5J672_DRORH</name>
<evidence type="ECO:0000313" key="1">
    <source>
        <dbReference type="EnsemblMetazoa" id="XP_044314307.1"/>
    </source>
</evidence>
<dbReference type="RefSeq" id="XP_044314307.1">
    <property type="nucleotide sequence ID" value="XM_044458372.1"/>
</dbReference>
<dbReference type="PANTHER" id="PTHR34105:SF1">
    <property type="entry name" value="PROLINE-, GLUTAMIC ACID- AND LEUCINE-RICH PROTEIN 1"/>
    <property type="match status" value="1"/>
</dbReference>
<evidence type="ECO:0000313" key="2">
    <source>
        <dbReference type="Proteomes" id="UP001652680"/>
    </source>
</evidence>
<dbReference type="PANTHER" id="PTHR34105">
    <property type="entry name" value="PROLINE-, GLUTAMIC ACID- AND LEUCINE-RICH PROTEIN 1"/>
    <property type="match status" value="1"/>
</dbReference>
<reference evidence="2" key="1">
    <citation type="journal article" date="2021" name="Elife">
        <title>Highly contiguous assemblies of 101 drosophilid genomes.</title>
        <authorList>
            <person name="Kim B.Y."/>
            <person name="Wang J.R."/>
            <person name="Miller D.E."/>
            <person name="Barmina O."/>
            <person name="Delaney E."/>
            <person name="Thompson A."/>
            <person name="Comeault A.A."/>
            <person name="Peede D."/>
            <person name="D'Agostino E.R."/>
            <person name="Pelaez J."/>
            <person name="Aguilar J.M."/>
            <person name="Haji D."/>
            <person name="Matsunaga T."/>
            <person name="Armstrong E.E."/>
            <person name="Zych M."/>
            <person name="Ogawa Y."/>
            <person name="Stamenkovic-Radak M."/>
            <person name="Jelic M."/>
            <person name="Veselinovic M.S."/>
            <person name="Tanaskovic M."/>
            <person name="Eric P."/>
            <person name="Gao J.J."/>
            <person name="Katoh T.K."/>
            <person name="Toda M.J."/>
            <person name="Watabe H."/>
            <person name="Watada M."/>
            <person name="Davis J.S."/>
            <person name="Moyle L.C."/>
            <person name="Manoli G."/>
            <person name="Bertolini E."/>
            <person name="Kostal V."/>
            <person name="Hawley R.S."/>
            <person name="Takahashi A."/>
            <person name="Jones C.D."/>
            <person name="Price D.K."/>
            <person name="Whiteman N."/>
            <person name="Kopp A."/>
            <person name="Matute D.R."/>
            <person name="Petrov D.A."/>
        </authorList>
    </citation>
    <scope>NUCLEOTIDE SEQUENCE [LARGE SCALE GENOMIC DNA]</scope>
</reference>
<keyword evidence="2" id="KW-1185">Reference proteome</keyword>
<dbReference type="SUPFAM" id="SSF48371">
    <property type="entry name" value="ARM repeat"/>
    <property type="match status" value="1"/>
</dbReference>
<accession>A0ABM5J672</accession>
<proteinExistence type="predicted"/>
<protein>
    <recommendedName>
        <fullName evidence="3">Proline-, glutamic acid- and leucine-rich protein 1</fullName>
    </recommendedName>
</protein>
<dbReference type="GeneID" id="108040059"/>
<sequence length="737" mass="85354">MDQHITSTLKKRKSRVLGFRLLICYLKKRNIKLGENEHIWMSIIFQSCNLSELRTYGDLIFAAMALLIDRIQSDANLSKAFATTYLSKVFECLSLKEIFKNERCTLAALHAIKRCLKYYPKVIKSGTTSIEKLLIILIDSTNIDVVCQTGECWLLLQNIRGNSNNENSNIKTVWKDFQLSLLNNINCIINKTLLLPEEIIDSPSKANNFGLSTLELVKDPFERALQIFGRICNLIEYFKIALGKPYVMKKYICTHQILGLIHKGLNLHVNQRNNIRMDQVYFRTFLPEMHIKLLELLEILIDICHAHLRMDFRLILNILMDALERTKSMLSEANRNQVIRIRLIVYKVISLWCSTLKEGSHCEIISETLIKEILDDIDPRDATALTCRGNSNLMQKGSVKDIYLMLEMSFGDEDNDLLRQEAHFCLRKLLSSSGFLLKQSLLKDVHNTLLEIFIKIHSQPMKKPYLRNIWNCRLEVYRSFIFLLKSRNYRCPVPSEIMITLLDESRLNENSIELRQNCNINALEIMLHPQKADITFKKYFENVGIITTGHTNITDSDNSKWISLKDISQLHIHADENEIVIPSNQKEKEKVSLQTGPEAINPLYKKNVYFSETSSKITTIDVNDKYNIEFDNNLLKNDKCFEKLNTNRFEIIPELLNDSAQNVKEISKESCHFLVNDKLESFENRDQEMINGNDSSGFSSSYYNFEKCVKNLPKNLGKYDDEKMIADLEAEFVAVYA</sequence>
<dbReference type="EnsemblMetazoa" id="XM_044458372.1">
    <property type="protein sequence ID" value="XP_044314307.1"/>
    <property type="gene ID" value="LOC108040059"/>
</dbReference>